<dbReference type="NCBIfam" id="NF007857">
    <property type="entry name" value="PRK10566.1"/>
    <property type="match status" value="1"/>
</dbReference>
<evidence type="ECO:0000313" key="3">
    <source>
        <dbReference type="EMBL" id="SUI58786.1"/>
    </source>
</evidence>
<dbReference type="GO" id="GO:0006508">
    <property type="term" value="P:proteolysis"/>
    <property type="evidence" value="ECO:0007669"/>
    <property type="project" value="InterPro"/>
</dbReference>
<organism evidence="3 4">
    <name type="scientific">Serratia quinivorans</name>
    <dbReference type="NCBI Taxonomy" id="137545"/>
    <lineage>
        <taxon>Bacteria</taxon>
        <taxon>Pseudomonadati</taxon>
        <taxon>Pseudomonadota</taxon>
        <taxon>Gammaproteobacteria</taxon>
        <taxon>Enterobacterales</taxon>
        <taxon>Yersiniaceae</taxon>
        <taxon>Serratia</taxon>
    </lineage>
</organism>
<reference evidence="3 4" key="1">
    <citation type="submission" date="2018-06" db="EMBL/GenBank/DDBJ databases">
        <authorList>
            <consortium name="Pathogen Informatics"/>
            <person name="Doyle S."/>
        </authorList>
    </citation>
    <scope>NUCLEOTIDE SEQUENCE [LARGE SCALE GENOMIC DNA]</scope>
    <source>
        <strain evidence="3 4">NCTC11544</strain>
    </source>
</reference>
<dbReference type="GO" id="GO:0008236">
    <property type="term" value="F:serine-type peptidase activity"/>
    <property type="evidence" value="ECO:0007669"/>
    <property type="project" value="InterPro"/>
</dbReference>
<dbReference type="Gene3D" id="3.40.50.1820">
    <property type="entry name" value="alpha/beta hydrolase"/>
    <property type="match status" value="1"/>
</dbReference>
<proteinExistence type="predicted"/>
<evidence type="ECO:0000256" key="1">
    <source>
        <dbReference type="ARBA" id="ARBA00022801"/>
    </source>
</evidence>
<dbReference type="InterPro" id="IPR029058">
    <property type="entry name" value="AB_hydrolase_fold"/>
</dbReference>
<dbReference type="GO" id="GO:0052689">
    <property type="term" value="F:carboxylic ester hydrolase activity"/>
    <property type="evidence" value="ECO:0007669"/>
    <property type="project" value="UniProtKB-ARBA"/>
</dbReference>
<dbReference type="Proteomes" id="UP000255529">
    <property type="component" value="Unassembled WGS sequence"/>
</dbReference>
<dbReference type="InterPro" id="IPR001375">
    <property type="entry name" value="Peptidase_S9_cat"/>
</dbReference>
<dbReference type="PANTHER" id="PTHR22946">
    <property type="entry name" value="DIENELACTONE HYDROLASE DOMAIN-CONTAINING PROTEIN-RELATED"/>
    <property type="match status" value="1"/>
</dbReference>
<dbReference type="EMBL" id="UGYN01000002">
    <property type="protein sequence ID" value="SUI58786.1"/>
    <property type="molecule type" value="Genomic_DNA"/>
</dbReference>
<protein>
    <submittedName>
        <fullName evidence="3">Esterase</fullName>
    </submittedName>
</protein>
<dbReference type="SUPFAM" id="SSF53474">
    <property type="entry name" value="alpha/beta-Hydrolases"/>
    <property type="match status" value="1"/>
</dbReference>
<dbReference type="RefSeq" id="WP_115183399.1">
    <property type="nucleotide sequence ID" value="NZ_CAMKUF010000004.1"/>
</dbReference>
<gene>
    <name evidence="3" type="ORF">NCTC11544_01916</name>
</gene>
<dbReference type="AlphaFoldDB" id="A0A379ZD92"/>
<evidence type="ECO:0000259" key="2">
    <source>
        <dbReference type="Pfam" id="PF00326"/>
    </source>
</evidence>
<evidence type="ECO:0000313" key="4">
    <source>
        <dbReference type="Proteomes" id="UP000255529"/>
    </source>
</evidence>
<name>A0A379ZD92_9GAMM</name>
<dbReference type="PANTHER" id="PTHR22946:SF9">
    <property type="entry name" value="POLYKETIDE TRANSFERASE AF380"/>
    <property type="match status" value="1"/>
</dbReference>
<feature type="domain" description="Peptidase S9 prolyl oligopeptidase catalytic" evidence="2">
    <location>
        <begin position="88"/>
        <end position="238"/>
    </location>
</feature>
<dbReference type="InterPro" id="IPR050261">
    <property type="entry name" value="FrsA_esterase"/>
</dbReference>
<dbReference type="Pfam" id="PF00326">
    <property type="entry name" value="Peptidase_S9"/>
    <property type="match status" value="1"/>
</dbReference>
<accession>A0A379ZD92</accession>
<sequence>MIEIYDERVGDTAVIHAVPAGQYHQPLPTVFFYHGYTSSKEVYAYFAYALARAGFRVVLPDADLHGERFDGNETKRLASFWEILRRNIDELPALKAHFEQLGLIAEGRIGVGGASMGGMTTLGSFARYPWVKAAASLMGAGYYTSLAQTLFPPLDEQGNPLSSEDFDARIAMLADYGLEQQLEKVADRPLLLWHGEADDLVPAAESLRLATELRQSGWDRQLTLLTEPGVKHRITPQALSATADFFVQSL</sequence>
<keyword evidence="1" id="KW-0378">Hydrolase</keyword>